<proteinExistence type="predicted"/>
<evidence type="ECO:0000313" key="2">
    <source>
        <dbReference type="EMBL" id="GIY78864.1"/>
    </source>
</evidence>
<gene>
    <name evidence="2" type="ORF">CEXT_424831</name>
</gene>
<keyword evidence="3" id="KW-1185">Reference proteome</keyword>
<reference evidence="2 3" key="1">
    <citation type="submission" date="2021-06" db="EMBL/GenBank/DDBJ databases">
        <title>Caerostris extrusa draft genome.</title>
        <authorList>
            <person name="Kono N."/>
            <person name="Arakawa K."/>
        </authorList>
    </citation>
    <scope>NUCLEOTIDE SEQUENCE [LARGE SCALE GENOMIC DNA]</scope>
</reference>
<dbReference type="EMBL" id="BPLR01015811">
    <property type="protein sequence ID" value="GIY78864.1"/>
    <property type="molecule type" value="Genomic_DNA"/>
</dbReference>
<name>A0AAV4W9G6_CAEEX</name>
<protein>
    <submittedName>
        <fullName evidence="2">Uncharacterized protein</fullName>
    </submittedName>
</protein>
<dbReference type="AlphaFoldDB" id="A0AAV4W9G6"/>
<dbReference type="Proteomes" id="UP001054945">
    <property type="component" value="Unassembled WGS sequence"/>
</dbReference>
<sequence length="151" mass="16712">MKPVKVTNVSLPTHLKQSKHSSQSTWHLRPESASLHRNSPFTQLGRGSKAKNFPQTLMFSLQILPNSSRTISVRCPNRLLLARFVLPVTGSSLLKLLATDNDPILAYMADCTGELLQSPGAEDSWAALKGAIGHSHCRDYLGRITKFNMCR</sequence>
<evidence type="ECO:0000256" key="1">
    <source>
        <dbReference type="SAM" id="MobiDB-lite"/>
    </source>
</evidence>
<accession>A0AAV4W9G6</accession>
<feature type="region of interest" description="Disordered" evidence="1">
    <location>
        <begin position="1"/>
        <end position="32"/>
    </location>
</feature>
<comment type="caution">
    <text evidence="2">The sequence shown here is derived from an EMBL/GenBank/DDBJ whole genome shotgun (WGS) entry which is preliminary data.</text>
</comment>
<evidence type="ECO:0000313" key="3">
    <source>
        <dbReference type="Proteomes" id="UP001054945"/>
    </source>
</evidence>
<organism evidence="2 3">
    <name type="scientific">Caerostris extrusa</name>
    <name type="common">Bark spider</name>
    <name type="synonym">Caerostris bankana</name>
    <dbReference type="NCBI Taxonomy" id="172846"/>
    <lineage>
        <taxon>Eukaryota</taxon>
        <taxon>Metazoa</taxon>
        <taxon>Ecdysozoa</taxon>
        <taxon>Arthropoda</taxon>
        <taxon>Chelicerata</taxon>
        <taxon>Arachnida</taxon>
        <taxon>Araneae</taxon>
        <taxon>Araneomorphae</taxon>
        <taxon>Entelegynae</taxon>
        <taxon>Araneoidea</taxon>
        <taxon>Araneidae</taxon>
        <taxon>Caerostris</taxon>
    </lineage>
</organism>